<reference evidence="2" key="1">
    <citation type="submission" date="2022-11" db="UniProtKB">
        <authorList>
            <consortium name="WormBaseParasite"/>
        </authorList>
    </citation>
    <scope>IDENTIFICATION</scope>
</reference>
<accession>A0AC34FL47</accession>
<evidence type="ECO:0000313" key="1">
    <source>
        <dbReference type="Proteomes" id="UP000887579"/>
    </source>
</evidence>
<name>A0AC34FL47_9BILA</name>
<evidence type="ECO:0000313" key="2">
    <source>
        <dbReference type="WBParaSite" id="ES5_v2.g17317.t1"/>
    </source>
</evidence>
<sequence length="611" mass="66525">MDRPIFNASDDEDDDTPEIEATAAAPKKPASIEVTSEDEKENAGAAANGNGTEKKHTFHLSIPEKNGGEGVSDDFKRYHRNSSGGGNNSHRSSIASTIKTIKKIANYPEFVEGGDEYVFDKNQQIWRSRPAPKPLIPDTPMSLTLPPLQKKHSVVANFFRSKTPFNRTNKTSETNSAILDWILLASLGTMMALLSFALDHGIHSLQHSRDSLLHALEGWKAAQFTAWTSFAVVLVAVAAVYCRWFGPQAIGSGIPEMKTSIRGVMLKEYLTIRTFFAKVIGLTLSLGSGAPIGKEGPFVHIGSIMAHQLARLARNVAGAYSNESRRTEMLAAGCAVGVACTFSSPVGGVLYSIEATSVYFGMHNYKRCFLAATFSSTVFRVLQVFAGTSTTVVALYQTNFPKRCFSIDQLPLFGILGLICGLVAAFYVCIQRQTMAFIKYKYMKIITQKYWLLYPIIVMFGYGAITFPAGIGQYLAGERLFGETVRDFFGNCSWVLSNTSEPFGCTQAQLGVWSNNGKSMPMDVLMLFFFIFITLCSTLPVPLGAFVPSFVIGGSIGRAFGEVLLILMPHRAATIFPGIYAVVGAAAFCSGATHSVSVAVILYEVTGQLHY</sequence>
<protein>
    <submittedName>
        <fullName evidence="2">Chloride channel protein</fullName>
    </submittedName>
</protein>
<dbReference type="Proteomes" id="UP000887579">
    <property type="component" value="Unplaced"/>
</dbReference>
<dbReference type="WBParaSite" id="ES5_v2.g17317.t1">
    <property type="protein sequence ID" value="ES5_v2.g17317.t1"/>
    <property type="gene ID" value="ES5_v2.g17317"/>
</dbReference>
<proteinExistence type="predicted"/>
<organism evidence="1 2">
    <name type="scientific">Panagrolaimus sp. ES5</name>
    <dbReference type="NCBI Taxonomy" id="591445"/>
    <lineage>
        <taxon>Eukaryota</taxon>
        <taxon>Metazoa</taxon>
        <taxon>Ecdysozoa</taxon>
        <taxon>Nematoda</taxon>
        <taxon>Chromadorea</taxon>
        <taxon>Rhabditida</taxon>
        <taxon>Tylenchina</taxon>
        <taxon>Panagrolaimomorpha</taxon>
        <taxon>Panagrolaimoidea</taxon>
        <taxon>Panagrolaimidae</taxon>
        <taxon>Panagrolaimus</taxon>
    </lineage>
</organism>